<evidence type="ECO:0000313" key="9">
    <source>
        <dbReference type="Proteomes" id="UP000823388"/>
    </source>
</evidence>
<evidence type="ECO:0000256" key="3">
    <source>
        <dbReference type="ARBA" id="ARBA00022737"/>
    </source>
</evidence>
<evidence type="ECO:0000256" key="1">
    <source>
        <dbReference type="ARBA" id="ARBA00008894"/>
    </source>
</evidence>
<dbReference type="FunFam" id="3.40.50.300:FF:001091">
    <property type="entry name" value="Probable disease resistance protein At1g61300"/>
    <property type="match status" value="1"/>
</dbReference>
<dbReference type="InterPro" id="IPR002182">
    <property type="entry name" value="NB-ARC"/>
</dbReference>
<dbReference type="PANTHER" id="PTHR19338">
    <property type="entry name" value="TRANSLOCASE OF INNER MITOCHONDRIAL MEMBRANE 13 HOMOLOG"/>
    <property type="match status" value="1"/>
</dbReference>
<keyword evidence="2" id="KW-0433">Leucine-rich repeat</keyword>
<dbReference type="Gene3D" id="1.20.5.4130">
    <property type="match status" value="1"/>
</dbReference>
<evidence type="ECO:0000256" key="5">
    <source>
        <dbReference type="ARBA" id="ARBA00022821"/>
    </source>
</evidence>
<dbReference type="CDD" id="cd14798">
    <property type="entry name" value="RX-CC_like"/>
    <property type="match status" value="1"/>
</dbReference>
<dbReference type="InterPro" id="IPR027417">
    <property type="entry name" value="P-loop_NTPase"/>
</dbReference>
<comment type="caution">
    <text evidence="8">The sequence shown here is derived from an EMBL/GenBank/DDBJ whole genome shotgun (WGS) entry which is preliminary data.</text>
</comment>
<dbReference type="Gene3D" id="3.40.50.300">
    <property type="entry name" value="P-loop containing nucleotide triphosphate hydrolases"/>
    <property type="match status" value="1"/>
</dbReference>
<dbReference type="GO" id="GO:0043531">
    <property type="term" value="F:ADP binding"/>
    <property type="evidence" value="ECO:0007669"/>
    <property type="project" value="InterPro"/>
</dbReference>
<feature type="domain" description="Disease resistance N-terminal" evidence="7">
    <location>
        <begin position="7"/>
        <end position="99"/>
    </location>
</feature>
<proteinExistence type="inferred from homology"/>
<organism evidence="8 9">
    <name type="scientific">Panicum virgatum</name>
    <name type="common">Blackwell switchgrass</name>
    <dbReference type="NCBI Taxonomy" id="38727"/>
    <lineage>
        <taxon>Eukaryota</taxon>
        <taxon>Viridiplantae</taxon>
        <taxon>Streptophyta</taxon>
        <taxon>Embryophyta</taxon>
        <taxon>Tracheophyta</taxon>
        <taxon>Spermatophyta</taxon>
        <taxon>Magnoliopsida</taxon>
        <taxon>Liliopsida</taxon>
        <taxon>Poales</taxon>
        <taxon>Poaceae</taxon>
        <taxon>PACMAD clade</taxon>
        <taxon>Panicoideae</taxon>
        <taxon>Panicodae</taxon>
        <taxon>Paniceae</taxon>
        <taxon>Panicinae</taxon>
        <taxon>Panicum</taxon>
        <taxon>Panicum sect. Hiantes</taxon>
    </lineage>
</organism>
<dbReference type="PRINTS" id="PR00364">
    <property type="entry name" value="DISEASERSIST"/>
</dbReference>
<evidence type="ECO:0000259" key="7">
    <source>
        <dbReference type="Pfam" id="PF18052"/>
    </source>
</evidence>
<dbReference type="InterPro" id="IPR038005">
    <property type="entry name" value="RX-like_CC"/>
</dbReference>
<dbReference type="SUPFAM" id="SSF52540">
    <property type="entry name" value="P-loop containing nucleoside triphosphate hydrolases"/>
    <property type="match status" value="1"/>
</dbReference>
<evidence type="ECO:0000256" key="4">
    <source>
        <dbReference type="ARBA" id="ARBA00022741"/>
    </source>
</evidence>
<dbReference type="Pfam" id="PF18052">
    <property type="entry name" value="Rx_N"/>
    <property type="match status" value="1"/>
</dbReference>
<dbReference type="PANTHER" id="PTHR19338:SF75">
    <property type="entry name" value="OS08G0170100 PROTEIN"/>
    <property type="match status" value="1"/>
</dbReference>
<dbReference type="EMBL" id="CM029052">
    <property type="protein sequence ID" value="KAG2559418.1"/>
    <property type="molecule type" value="Genomic_DNA"/>
</dbReference>
<name>A0A8T0PES8_PANVG</name>
<dbReference type="Proteomes" id="UP000823388">
    <property type="component" value="Chromosome 8N"/>
</dbReference>
<dbReference type="Pfam" id="PF00931">
    <property type="entry name" value="NB-ARC"/>
    <property type="match status" value="1"/>
</dbReference>
<evidence type="ECO:0000259" key="6">
    <source>
        <dbReference type="Pfam" id="PF00931"/>
    </source>
</evidence>
<keyword evidence="4" id="KW-0547">Nucleotide-binding</keyword>
<keyword evidence="3" id="KW-0677">Repeat</keyword>
<accession>A0A8T0PES8</accession>
<dbReference type="InterPro" id="IPR041118">
    <property type="entry name" value="Rx_N"/>
</dbReference>
<feature type="domain" description="NB-ARC" evidence="6">
    <location>
        <begin position="172"/>
        <end position="298"/>
    </location>
</feature>
<keyword evidence="5" id="KW-0611">Plant defense</keyword>
<sequence>MEFAMGALGTLLPKLGQLFRDEYNLQKGAKKNIEFLTRELQSIQAALRSVGELPPEQVDELVKIWAHDARELSYNMEDIVDTFLVRVQGPDPPSKKSSKRFFKKMRDIVTKAKTRHEIDQDIRDTKDRVKEVAERRDRYKVGGITPAKISVDPRITSLYTETADLVGIDEAREELITRLTKGHDMSTQERIVSIVGFGGLGKTTLAKAVYEKLKGKFDCNAFVPVGRNPDLRKVFKDISIDLNSYFNLEILDERQFINKLREFLENKRYLIVIDDVWETQSWGIIKLALVENNKGSRVGFRRMKLPEKLVRFTSYNRCQKRTLGSYSLQGYLVVRAKFLILNWMLMYLIKS</sequence>
<protein>
    <submittedName>
        <fullName evidence="8">Uncharacterized protein</fullName>
    </submittedName>
</protein>
<reference evidence="8" key="1">
    <citation type="submission" date="2020-05" db="EMBL/GenBank/DDBJ databases">
        <title>WGS assembly of Panicum virgatum.</title>
        <authorList>
            <person name="Lovell J.T."/>
            <person name="Jenkins J."/>
            <person name="Shu S."/>
            <person name="Juenger T.E."/>
            <person name="Schmutz J."/>
        </authorList>
    </citation>
    <scope>NUCLEOTIDE SEQUENCE</scope>
    <source>
        <strain evidence="8">AP13</strain>
    </source>
</reference>
<dbReference type="AlphaFoldDB" id="A0A8T0PES8"/>
<evidence type="ECO:0000256" key="2">
    <source>
        <dbReference type="ARBA" id="ARBA00022614"/>
    </source>
</evidence>
<keyword evidence="9" id="KW-1185">Reference proteome</keyword>
<gene>
    <name evidence="8" type="ORF">PVAP13_8NG308462</name>
</gene>
<evidence type="ECO:0000313" key="8">
    <source>
        <dbReference type="EMBL" id="KAG2559418.1"/>
    </source>
</evidence>
<comment type="similarity">
    <text evidence="1">Belongs to the disease resistance NB-LRR family.</text>
</comment>
<dbReference type="GO" id="GO:0006952">
    <property type="term" value="P:defense response"/>
    <property type="evidence" value="ECO:0007669"/>
    <property type="project" value="UniProtKB-KW"/>
</dbReference>